<sequence>MPFGNSHFRVKTRAAQAVFASVAVRRIAMTCYAVFEYEEDAATRPAVSHFAENELAEAQSARNSNPLYHEAFHQLMAEQSPSPG</sequence>
<dbReference type="Proteomes" id="UP000288168">
    <property type="component" value="Unassembled WGS sequence"/>
</dbReference>
<dbReference type="EMBL" id="NKCI01000189">
    <property type="protein sequence ID" value="RSL48883.1"/>
    <property type="molecule type" value="Genomic_DNA"/>
</dbReference>
<evidence type="ECO:0000313" key="2">
    <source>
        <dbReference type="Proteomes" id="UP000288168"/>
    </source>
</evidence>
<evidence type="ECO:0000313" key="1">
    <source>
        <dbReference type="EMBL" id="RSL48883.1"/>
    </source>
</evidence>
<gene>
    <name evidence="1" type="ORF">CEP54_012685</name>
</gene>
<keyword evidence="2" id="KW-1185">Reference proteome</keyword>
<reference evidence="1 2" key="1">
    <citation type="submission" date="2017-06" db="EMBL/GenBank/DDBJ databases">
        <title>Comparative genomic analysis of Ambrosia Fusariam Clade fungi.</title>
        <authorList>
            <person name="Stajich J.E."/>
            <person name="Carrillo J."/>
            <person name="Kijimoto T."/>
            <person name="Eskalen A."/>
            <person name="O'Donnell K."/>
            <person name="Kasson M."/>
        </authorList>
    </citation>
    <scope>NUCLEOTIDE SEQUENCE [LARGE SCALE GENOMIC DNA]</scope>
    <source>
        <strain evidence="1 2">NRRL62584</strain>
    </source>
</reference>
<organism evidence="1 2">
    <name type="scientific">Fusarium duplospermum</name>
    <dbReference type="NCBI Taxonomy" id="1325734"/>
    <lineage>
        <taxon>Eukaryota</taxon>
        <taxon>Fungi</taxon>
        <taxon>Dikarya</taxon>
        <taxon>Ascomycota</taxon>
        <taxon>Pezizomycotina</taxon>
        <taxon>Sordariomycetes</taxon>
        <taxon>Hypocreomycetidae</taxon>
        <taxon>Hypocreales</taxon>
        <taxon>Nectriaceae</taxon>
        <taxon>Fusarium</taxon>
        <taxon>Fusarium solani species complex</taxon>
    </lineage>
</organism>
<accession>A0A428P774</accession>
<dbReference type="AlphaFoldDB" id="A0A428P774"/>
<proteinExistence type="predicted"/>
<comment type="caution">
    <text evidence="1">The sequence shown here is derived from an EMBL/GenBank/DDBJ whole genome shotgun (WGS) entry which is preliminary data.</text>
</comment>
<protein>
    <submittedName>
        <fullName evidence="1">Uncharacterized protein</fullName>
    </submittedName>
</protein>
<name>A0A428P774_9HYPO</name>